<dbReference type="Proteomes" id="UP000193529">
    <property type="component" value="Unassembled WGS sequence"/>
</dbReference>
<organism evidence="1 2">
    <name type="scientific">Mycobacterium palustre</name>
    <dbReference type="NCBI Taxonomy" id="153971"/>
    <lineage>
        <taxon>Bacteria</taxon>
        <taxon>Bacillati</taxon>
        <taxon>Actinomycetota</taxon>
        <taxon>Actinomycetes</taxon>
        <taxon>Mycobacteriales</taxon>
        <taxon>Mycobacteriaceae</taxon>
        <taxon>Mycobacterium</taxon>
        <taxon>Mycobacterium simiae complex</taxon>
    </lineage>
</organism>
<name>A0A1X1ZK10_9MYCO</name>
<dbReference type="AlphaFoldDB" id="A0A1X1ZK10"/>
<accession>A0A1X1ZK10</accession>
<evidence type="ECO:0000313" key="1">
    <source>
        <dbReference type="EMBL" id="ORW23615.1"/>
    </source>
</evidence>
<keyword evidence="2" id="KW-1185">Reference proteome</keyword>
<protein>
    <submittedName>
        <fullName evidence="1">Uncharacterized protein</fullName>
    </submittedName>
</protein>
<dbReference type="EMBL" id="LQPJ01000107">
    <property type="protein sequence ID" value="ORW23615.1"/>
    <property type="molecule type" value="Genomic_DNA"/>
</dbReference>
<proteinExistence type="predicted"/>
<comment type="caution">
    <text evidence="1">The sequence shown here is derived from an EMBL/GenBank/DDBJ whole genome shotgun (WGS) entry which is preliminary data.</text>
</comment>
<sequence length="63" mass="6724">MGGKPPVPVGTQNPLPGAAHLQLEHPTVAECQLRAIDQPEVFRLMPTSVIMPSLLGRIEASPE</sequence>
<gene>
    <name evidence="1" type="ORF">AWC19_11105</name>
</gene>
<evidence type="ECO:0000313" key="2">
    <source>
        <dbReference type="Proteomes" id="UP000193529"/>
    </source>
</evidence>
<reference evidence="1 2" key="1">
    <citation type="submission" date="2016-01" db="EMBL/GenBank/DDBJ databases">
        <title>The new phylogeny of the genus Mycobacterium.</title>
        <authorList>
            <person name="Tarcisio F."/>
            <person name="Conor M."/>
            <person name="Antonella G."/>
            <person name="Elisabetta G."/>
            <person name="Giulia F.S."/>
            <person name="Sara T."/>
            <person name="Anna F."/>
            <person name="Clotilde B."/>
            <person name="Roberto B."/>
            <person name="Veronica D.S."/>
            <person name="Fabio R."/>
            <person name="Monica P."/>
            <person name="Olivier J."/>
            <person name="Enrico T."/>
            <person name="Nicola S."/>
        </authorList>
    </citation>
    <scope>NUCLEOTIDE SEQUENCE [LARGE SCALE GENOMIC DNA]</scope>
    <source>
        <strain evidence="1 2">DSM 44572</strain>
    </source>
</reference>